<accession>A0A7W6PXC9</accession>
<dbReference type="AlphaFoldDB" id="A0A7W6PXC9"/>
<name>A0A7W6PXC9_9SPHN</name>
<keyword evidence="2" id="KW-1185">Reference proteome</keyword>
<comment type="caution">
    <text evidence="1">The sequence shown here is derived from an EMBL/GenBank/DDBJ whole genome shotgun (WGS) entry which is preliminary data.</text>
</comment>
<protein>
    <submittedName>
        <fullName evidence="1">Uncharacterized protein</fullName>
    </submittedName>
</protein>
<evidence type="ECO:0000313" key="1">
    <source>
        <dbReference type="EMBL" id="MBB4149112.1"/>
    </source>
</evidence>
<evidence type="ECO:0000313" key="2">
    <source>
        <dbReference type="Proteomes" id="UP000590524"/>
    </source>
</evidence>
<dbReference type="Proteomes" id="UP000590524">
    <property type="component" value="Unassembled WGS sequence"/>
</dbReference>
<gene>
    <name evidence="1" type="ORF">GGQ90_002901</name>
</gene>
<reference evidence="1 2" key="1">
    <citation type="submission" date="2020-08" db="EMBL/GenBank/DDBJ databases">
        <title>Genomic Encyclopedia of Type Strains, Phase IV (KMG-IV): sequencing the most valuable type-strain genomes for metagenomic binning, comparative biology and taxonomic classification.</title>
        <authorList>
            <person name="Goeker M."/>
        </authorList>
    </citation>
    <scope>NUCLEOTIDE SEQUENCE [LARGE SCALE GENOMIC DNA]</scope>
    <source>
        <strain evidence="1 2">DSM 19371</strain>
    </source>
</reference>
<dbReference type="RefSeq" id="WP_188082754.1">
    <property type="nucleotide sequence ID" value="NZ_JACIEU010000011.1"/>
</dbReference>
<organism evidence="1 2">
    <name type="scientific">Sphingobium scionense</name>
    <dbReference type="NCBI Taxonomy" id="1404341"/>
    <lineage>
        <taxon>Bacteria</taxon>
        <taxon>Pseudomonadati</taxon>
        <taxon>Pseudomonadota</taxon>
        <taxon>Alphaproteobacteria</taxon>
        <taxon>Sphingomonadales</taxon>
        <taxon>Sphingomonadaceae</taxon>
        <taxon>Sphingobium</taxon>
    </lineage>
</organism>
<dbReference type="EMBL" id="JACIEU010000011">
    <property type="protein sequence ID" value="MBB4149112.1"/>
    <property type="molecule type" value="Genomic_DNA"/>
</dbReference>
<sequence length="190" mass="21227">MGRRAWAGRHPARAIEERGFRKARAKLLDRWHHKNAGTPETHEAHRQRRAGAIARLHASGYLSDDELAWSQEIAAAAERIMAVANVRTCSLEARIDDARHDHAFHEALGAVWSEMAYSRWRAQIGAGATMLLDVIVHDVGLVRAAAAHGMHVRRARKMLVDGLHLWARIHMHVRRDVSEADVAAAQAGLF</sequence>
<proteinExistence type="predicted"/>